<dbReference type="Proteomes" id="UP000077266">
    <property type="component" value="Unassembled WGS sequence"/>
</dbReference>
<reference evidence="1 2" key="1">
    <citation type="journal article" date="2016" name="Mol. Biol. Evol.">
        <title>Comparative Genomics of Early-Diverging Mushroom-Forming Fungi Provides Insights into the Origins of Lignocellulose Decay Capabilities.</title>
        <authorList>
            <person name="Nagy L.G."/>
            <person name="Riley R."/>
            <person name="Tritt A."/>
            <person name="Adam C."/>
            <person name="Daum C."/>
            <person name="Floudas D."/>
            <person name="Sun H."/>
            <person name="Yadav J.S."/>
            <person name="Pangilinan J."/>
            <person name="Larsson K.H."/>
            <person name="Matsuura K."/>
            <person name="Barry K."/>
            <person name="Labutti K."/>
            <person name="Kuo R."/>
            <person name="Ohm R.A."/>
            <person name="Bhattacharya S.S."/>
            <person name="Shirouzu T."/>
            <person name="Yoshinaga Y."/>
            <person name="Martin F.M."/>
            <person name="Grigoriev I.V."/>
            <person name="Hibbett D.S."/>
        </authorList>
    </citation>
    <scope>NUCLEOTIDE SEQUENCE [LARGE SCALE GENOMIC DNA]</scope>
    <source>
        <strain evidence="1 2">HHB12029</strain>
    </source>
</reference>
<name>A0A165PH38_EXIGL</name>
<dbReference type="InParanoid" id="A0A165PH38"/>
<sequence>MEDLWHRSSLVSALDTSLDRSVPSRFLDVVEPFIRPDSRVGAGARVGCPGMLSRLPALFVG</sequence>
<dbReference type="EMBL" id="KV425889">
    <property type="protein sequence ID" value="KZW02167.1"/>
    <property type="molecule type" value="Genomic_DNA"/>
</dbReference>
<protein>
    <submittedName>
        <fullName evidence="1">Uncharacterized protein</fullName>
    </submittedName>
</protein>
<organism evidence="1 2">
    <name type="scientific">Exidia glandulosa HHB12029</name>
    <dbReference type="NCBI Taxonomy" id="1314781"/>
    <lineage>
        <taxon>Eukaryota</taxon>
        <taxon>Fungi</taxon>
        <taxon>Dikarya</taxon>
        <taxon>Basidiomycota</taxon>
        <taxon>Agaricomycotina</taxon>
        <taxon>Agaricomycetes</taxon>
        <taxon>Auriculariales</taxon>
        <taxon>Exidiaceae</taxon>
        <taxon>Exidia</taxon>
    </lineage>
</organism>
<proteinExistence type="predicted"/>
<gene>
    <name evidence="1" type="ORF">EXIGLDRAFT_735654</name>
</gene>
<evidence type="ECO:0000313" key="1">
    <source>
        <dbReference type="EMBL" id="KZW02167.1"/>
    </source>
</evidence>
<accession>A0A165PH38</accession>
<dbReference type="AlphaFoldDB" id="A0A165PH38"/>
<keyword evidence="2" id="KW-1185">Reference proteome</keyword>
<evidence type="ECO:0000313" key="2">
    <source>
        <dbReference type="Proteomes" id="UP000077266"/>
    </source>
</evidence>